<feature type="domain" description="Fibronectin type-III" evidence="13">
    <location>
        <begin position="109"/>
        <end position="205"/>
    </location>
</feature>
<keyword evidence="5" id="KW-0547">Nucleotide-binding</keyword>
<accession>A0A7L3IJR7</accession>
<sequence>PPSPPQAVTAVGLGAAVQLRWAPPADPGGREDVTYSVTCEQCWPESGECRPCDGGVRFSQPPRGLTGTGVTVTDLEPHVNYTFTVEARNGVSPYGHQRSVASATISVNQTEPPRVTSVSLDGRTATSLVLSWTVPLRQQSRVWKYEVTYSKKVDENSYSVLRCEGTSVTLPKLSPATAYVVRVQALTADGHGAFSPQHEFETLPEGSEAMASAAVIIGTVAGVVFVVLLLAALLYFLRRLLFRRRRRSRPRQSAEDVYFSKSDQLKPLKTYVDPHTYEDPNQAMLKFTTEISPSFITRQKVIGAGAWLCPPPPD</sequence>
<dbReference type="SMART" id="SM00060">
    <property type="entry name" value="FN3"/>
    <property type="match status" value="2"/>
</dbReference>
<evidence type="ECO:0000256" key="10">
    <source>
        <dbReference type="ARBA" id="ARBA00023170"/>
    </source>
</evidence>
<evidence type="ECO:0000256" key="1">
    <source>
        <dbReference type="ARBA" id="ARBA00004251"/>
    </source>
</evidence>
<dbReference type="InterPro" id="IPR013783">
    <property type="entry name" value="Ig-like_fold"/>
</dbReference>
<dbReference type="InterPro" id="IPR003961">
    <property type="entry name" value="FN3_dom"/>
</dbReference>
<evidence type="ECO:0000256" key="4">
    <source>
        <dbReference type="ARBA" id="ARBA00022729"/>
    </source>
</evidence>
<dbReference type="PROSITE" id="PS50853">
    <property type="entry name" value="FN3"/>
    <property type="match status" value="2"/>
</dbReference>
<feature type="non-terminal residue" evidence="14">
    <location>
        <position position="1"/>
    </location>
</feature>
<dbReference type="GO" id="GO:0007155">
    <property type="term" value="P:cell adhesion"/>
    <property type="evidence" value="ECO:0007669"/>
    <property type="project" value="UniProtKB-KW"/>
</dbReference>
<keyword evidence="6" id="KW-0067">ATP-binding</keyword>
<organism evidence="14 15">
    <name type="scientific">Pardalotus punctatus</name>
    <name type="common">spotted pardalote</name>
    <dbReference type="NCBI Taxonomy" id="254575"/>
    <lineage>
        <taxon>Eukaryota</taxon>
        <taxon>Metazoa</taxon>
        <taxon>Chordata</taxon>
        <taxon>Craniata</taxon>
        <taxon>Vertebrata</taxon>
        <taxon>Euteleostomi</taxon>
        <taxon>Archelosauria</taxon>
        <taxon>Archosauria</taxon>
        <taxon>Dinosauria</taxon>
        <taxon>Saurischia</taxon>
        <taxon>Theropoda</taxon>
        <taxon>Coelurosauria</taxon>
        <taxon>Aves</taxon>
        <taxon>Neognathae</taxon>
        <taxon>Neoaves</taxon>
        <taxon>Telluraves</taxon>
        <taxon>Australaves</taxon>
        <taxon>Passeriformes</taxon>
        <taxon>Meliphagoidea</taxon>
        <taxon>Pardalotidae</taxon>
        <taxon>Pardalotus</taxon>
    </lineage>
</organism>
<evidence type="ECO:0000256" key="7">
    <source>
        <dbReference type="ARBA" id="ARBA00022889"/>
    </source>
</evidence>
<proteinExistence type="predicted"/>
<dbReference type="GO" id="GO:0005886">
    <property type="term" value="C:plasma membrane"/>
    <property type="evidence" value="ECO:0007669"/>
    <property type="project" value="UniProtKB-SubCell"/>
</dbReference>
<dbReference type="FunFam" id="2.60.40.10:FF:000059">
    <property type="entry name" value="Ephrin type-A receptor 6"/>
    <property type="match status" value="1"/>
</dbReference>
<dbReference type="Gene3D" id="3.30.200.20">
    <property type="entry name" value="Phosphorylase Kinase, domain 1"/>
    <property type="match status" value="1"/>
</dbReference>
<dbReference type="Pfam" id="PF14575">
    <property type="entry name" value="EphA2_TM"/>
    <property type="match status" value="1"/>
</dbReference>
<keyword evidence="15" id="KW-1185">Reference proteome</keyword>
<dbReference type="Proteomes" id="UP000570592">
    <property type="component" value="Unassembled WGS sequence"/>
</dbReference>
<evidence type="ECO:0000256" key="6">
    <source>
        <dbReference type="ARBA" id="ARBA00022840"/>
    </source>
</evidence>
<evidence type="ECO:0000313" key="15">
    <source>
        <dbReference type="Proteomes" id="UP000570592"/>
    </source>
</evidence>
<evidence type="ECO:0000256" key="3">
    <source>
        <dbReference type="ARBA" id="ARBA00022692"/>
    </source>
</evidence>
<dbReference type="GO" id="GO:0030425">
    <property type="term" value="C:dendrite"/>
    <property type="evidence" value="ECO:0007669"/>
    <property type="project" value="TreeGrafter"/>
</dbReference>
<evidence type="ECO:0000313" key="14">
    <source>
        <dbReference type="EMBL" id="NXU17454.1"/>
    </source>
</evidence>
<feature type="non-terminal residue" evidence="14">
    <location>
        <position position="314"/>
    </location>
</feature>
<keyword evidence="9 12" id="KW-0472">Membrane</keyword>
<evidence type="ECO:0000256" key="9">
    <source>
        <dbReference type="ARBA" id="ARBA00023136"/>
    </source>
</evidence>
<keyword evidence="2" id="KW-1003">Cell membrane</keyword>
<comment type="subcellular location">
    <subcellularLocation>
        <location evidence="1">Cell membrane</location>
        <topology evidence="1">Single-pass type I membrane protein</topology>
    </subcellularLocation>
</comment>
<protein>
    <submittedName>
        <fullName evidence="14">EPHA2 protein</fullName>
    </submittedName>
</protein>
<dbReference type="EMBL" id="VZTX01024011">
    <property type="protein sequence ID" value="NXU17454.1"/>
    <property type="molecule type" value="Genomic_DNA"/>
</dbReference>
<dbReference type="Pfam" id="PF00041">
    <property type="entry name" value="fn3"/>
    <property type="match status" value="2"/>
</dbReference>
<evidence type="ECO:0000259" key="13">
    <source>
        <dbReference type="PROSITE" id="PS50853"/>
    </source>
</evidence>
<feature type="domain" description="Fibronectin type-III" evidence="13">
    <location>
        <begin position="1"/>
        <end position="108"/>
    </location>
</feature>
<keyword evidence="3 12" id="KW-0812">Transmembrane</keyword>
<dbReference type="GO" id="GO:0005524">
    <property type="term" value="F:ATP binding"/>
    <property type="evidence" value="ECO:0007669"/>
    <property type="project" value="UniProtKB-KW"/>
</dbReference>
<dbReference type="InterPro" id="IPR036116">
    <property type="entry name" value="FN3_sf"/>
</dbReference>
<keyword evidence="7" id="KW-0130">Cell adhesion</keyword>
<keyword evidence="8 12" id="KW-1133">Transmembrane helix</keyword>
<dbReference type="PANTHER" id="PTHR46877">
    <property type="entry name" value="EPH RECEPTOR A5"/>
    <property type="match status" value="1"/>
</dbReference>
<comment type="caution">
    <text evidence="14">The sequence shown here is derived from an EMBL/GenBank/DDBJ whole genome shotgun (WGS) entry which is preliminary data.</text>
</comment>
<name>A0A7L3IJR7_9PASS</name>
<dbReference type="GO" id="GO:0005005">
    <property type="term" value="F:transmembrane-ephrin receptor activity"/>
    <property type="evidence" value="ECO:0007669"/>
    <property type="project" value="TreeGrafter"/>
</dbReference>
<dbReference type="Gene3D" id="2.60.40.10">
    <property type="entry name" value="Immunoglobulins"/>
    <property type="match status" value="2"/>
</dbReference>
<evidence type="ECO:0000256" key="11">
    <source>
        <dbReference type="ARBA" id="ARBA00023180"/>
    </source>
</evidence>
<dbReference type="SUPFAM" id="SSF49265">
    <property type="entry name" value="Fibronectin type III"/>
    <property type="match status" value="1"/>
</dbReference>
<evidence type="ECO:0000256" key="5">
    <source>
        <dbReference type="ARBA" id="ARBA00022741"/>
    </source>
</evidence>
<keyword evidence="11" id="KW-0325">Glycoprotein</keyword>
<dbReference type="GO" id="GO:0007411">
    <property type="term" value="P:axon guidance"/>
    <property type="evidence" value="ECO:0007669"/>
    <property type="project" value="TreeGrafter"/>
</dbReference>
<dbReference type="PANTHER" id="PTHR46877:SF20">
    <property type="entry name" value="RECEPTOR PROTEIN-TYROSINE KINASE"/>
    <property type="match status" value="1"/>
</dbReference>
<dbReference type="InterPro" id="IPR027936">
    <property type="entry name" value="Eph_TM"/>
</dbReference>
<dbReference type="CDD" id="cd00063">
    <property type="entry name" value="FN3"/>
    <property type="match status" value="2"/>
</dbReference>
<dbReference type="InterPro" id="IPR050449">
    <property type="entry name" value="Ephrin_rcpt_TKs"/>
</dbReference>
<keyword evidence="4" id="KW-0732">Signal</keyword>
<reference evidence="14 15" key="1">
    <citation type="submission" date="2019-09" db="EMBL/GenBank/DDBJ databases">
        <title>Bird 10,000 Genomes (B10K) Project - Family phase.</title>
        <authorList>
            <person name="Zhang G."/>
        </authorList>
    </citation>
    <scope>NUCLEOTIDE SEQUENCE [LARGE SCALE GENOMIC DNA]</scope>
    <source>
        <strain evidence="14">B10K-DU-029-51</strain>
    </source>
</reference>
<keyword evidence="10" id="KW-0675">Receptor</keyword>
<gene>
    <name evidence="14" type="primary">Epha2</name>
    <name evidence="14" type="ORF">PARPUN_R15287</name>
</gene>
<feature type="transmembrane region" description="Helical" evidence="12">
    <location>
        <begin position="213"/>
        <end position="237"/>
    </location>
</feature>
<evidence type="ECO:0000256" key="2">
    <source>
        <dbReference type="ARBA" id="ARBA00022475"/>
    </source>
</evidence>
<evidence type="ECO:0000256" key="12">
    <source>
        <dbReference type="SAM" id="Phobius"/>
    </source>
</evidence>
<evidence type="ECO:0000256" key="8">
    <source>
        <dbReference type="ARBA" id="ARBA00022989"/>
    </source>
</evidence>
<dbReference type="AlphaFoldDB" id="A0A7L3IJR7"/>